<accession>A0A085W7T4</accession>
<dbReference type="InterPro" id="IPR037523">
    <property type="entry name" value="VOC_core"/>
</dbReference>
<protein>
    <submittedName>
        <fullName evidence="3">Uncharacterized protein</fullName>
    </submittedName>
</protein>
<dbReference type="Gene3D" id="3.30.70.100">
    <property type="match status" value="1"/>
</dbReference>
<evidence type="ECO:0000313" key="3">
    <source>
        <dbReference type="EMBL" id="KFE63747.1"/>
    </source>
</evidence>
<dbReference type="EMBL" id="JMCB01000016">
    <property type="protein sequence ID" value="KFE63747.1"/>
    <property type="molecule type" value="Genomic_DNA"/>
</dbReference>
<dbReference type="Proteomes" id="UP000028725">
    <property type="component" value="Unassembled WGS sequence"/>
</dbReference>
<dbReference type="InterPro" id="IPR004360">
    <property type="entry name" value="Glyas_Fos-R_dOase_dom"/>
</dbReference>
<evidence type="ECO:0000313" key="4">
    <source>
        <dbReference type="Proteomes" id="UP000028725"/>
    </source>
</evidence>
<comment type="caution">
    <text evidence="3">The sequence shown here is derived from an EMBL/GenBank/DDBJ whole genome shotgun (WGS) entry which is preliminary data.</text>
</comment>
<feature type="domain" description="VOC" evidence="2">
    <location>
        <begin position="6"/>
        <end position="120"/>
    </location>
</feature>
<gene>
    <name evidence="3" type="ORF">DB31_2515</name>
</gene>
<dbReference type="PANTHER" id="PTHR36503">
    <property type="entry name" value="BLR2520 PROTEIN"/>
    <property type="match status" value="1"/>
</dbReference>
<feature type="domain" description="ABM" evidence="1">
    <location>
        <begin position="136"/>
        <end position="226"/>
    </location>
</feature>
<dbReference type="Gene3D" id="3.10.180.10">
    <property type="entry name" value="2,3-Dihydroxybiphenyl 1,2-Dioxygenase, domain 1"/>
    <property type="match status" value="1"/>
</dbReference>
<proteinExistence type="predicted"/>
<dbReference type="RefSeq" id="WP_063769290.1">
    <property type="nucleotide sequence ID" value="NZ_JMCB01000016.1"/>
</dbReference>
<dbReference type="PROSITE" id="PS51819">
    <property type="entry name" value="VOC"/>
    <property type="match status" value="1"/>
</dbReference>
<dbReference type="STRING" id="394096.DB31_2515"/>
<dbReference type="Pfam" id="PF03992">
    <property type="entry name" value="ABM"/>
    <property type="match status" value="1"/>
</dbReference>
<dbReference type="AlphaFoldDB" id="A0A085W7T4"/>
<evidence type="ECO:0000259" key="1">
    <source>
        <dbReference type="PROSITE" id="PS51725"/>
    </source>
</evidence>
<sequence length="236" mass="26157">MAKLIGPGFIALQVRDLEASRRFYTEHLGLTSAPQSPPDAVVFDTQPIPFAIRRPLVDLALVNQLGWGLSLWLSSDDADGLHERLVGAGVPILLPPANGPFGRFFSFRDPDGYAITVHTARQANPRTSLDPSAGHLTLINTFTVEPDRADELLKLLSRATEETMRHLPGFISANLHLSGDRRHIANYAQWRSREDYDAMLKNPEAQTHMREAAAIAQSFMPVLYELREAHAAGSER</sequence>
<dbReference type="PATRIC" id="fig|394096.3.peg.6848"/>
<reference evidence="3 4" key="1">
    <citation type="submission" date="2014-04" db="EMBL/GenBank/DDBJ databases">
        <title>Genome assembly of Hyalangium minutum DSM 14724.</title>
        <authorList>
            <person name="Sharma G."/>
            <person name="Subramanian S."/>
        </authorList>
    </citation>
    <scope>NUCLEOTIDE SEQUENCE [LARGE SCALE GENOMIC DNA]</scope>
    <source>
        <strain evidence="3 4">DSM 14724</strain>
    </source>
</reference>
<dbReference type="InterPro" id="IPR029068">
    <property type="entry name" value="Glyas_Bleomycin-R_OHBP_Dase"/>
</dbReference>
<dbReference type="SUPFAM" id="SSF54593">
    <property type="entry name" value="Glyoxalase/Bleomycin resistance protein/Dihydroxybiphenyl dioxygenase"/>
    <property type="match status" value="1"/>
</dbReference>
<organism evidence="3 4">
    <name type="scientific">Hyalangium minutum</name>
    <dbReference type="NCBI Taxonomy" id="394096"/>
    <lineage>
        <taxon>Bacteria</taxon>
        <taxon>Pseudomonadati</taxon>
        <taxon>Myxococcota</taxon>
        <taxon>Myxococcia</taxon>
        <taxon>Myxococcales</taxon>
        <taxon>Cystobacterineae</taxon>
        <taxon>Archangiaceae</taxon>
        <taxon>Hyalangium</taxon>
    </lineage>
</organism>
<dbReference type="SUPFAM" id="SSF54909">
    <property type="entry name" value="Dimeric alpha+beta barrel"/>
    <property type="match status" value="1"/>
</dbReference>
<name>A0A085W7T4_9BACT</name>
<keyword evidence="4" id="KW-1185">Reference proteome</keyword>
<dbReference type="Pfam" id="PF00903">
    <property type="entry name" value="Glyoxalase"/>
    <property type="match status" value="1"/>
</dbReference>
<dbReference type="PANTHER" id="PTHR36503:SF1">
    <property type="entry name" value="BLR2520 PROTEIN"/>
    <property type="match status" value="1"/>
</dbReference>
<dbReference type="InterPro" id="IPR011008">
    <property type="entry name" value="Dimeric_a/b-barrel"/>
</dbReference>
<evidence type="ECO:0000259" key="2">
    <source>
        <dbReference type="PROSITE" id="PS51819"/>
    </source>
</evidence>
<dbReference type="PROSITE" id="PS51725">
    <property type="entry name" value="ABM"/>
    <property type="match status" value="1"/>
</dbReference>
<dbReference type="InterPro" id="IPR007138">
    <property type="entry name" value="ABM_dom"/>
</dbReference>